<dbReference type="SUPFAM" id="SSF110849">
    <property type="entry name" value="ParB/Sulfiredoxin"/>
    <property type="match status" value="1"/>
</dbReference>
<comment type="caution">
    <text evidence="1">The sequence shown here is derived from an EMBL/GenBank/DDBJ whole genome shotgun (WGS) entry which is preliminary data.</text>
</comment>
<sequence length="267" mass="30814">MTVANVTEQHAQFFGRLIEESQQRQPMEVPGDILPVKDIQIRESVFQHRERGSGQSLYHEAELTKALQGLRSDEDLEPITVWWSGAAWYCIDGHHRLKAYRSARPDRHVPAKAFEGTLTEAYAEALRANSRTKLPMTPRERREAAWRLVMLGIGTKKEQRLNAGVSDGLIATMRRVRTSLKDAKPSEPLPASWWQAQCAAKGLEAQPYTEEMHDEKVTEIVEKLAKTFGRTLSNKPHMFWDALERYDLNLFKQMWQMPKEEGRWDDD</sequence>
<evidence type="ECO:0000313" key="1">
    <source>
        <dbReference type="EMBL" id="NMF95479.1"/>
    </source>
</evidence>
<dbReference type="RefSeq" id="WP_169200656.1">
    <property type="nucleotide sequence ID" value="NZ_WTVH02000010.1"/>
</dbReference>
<keyword evidence="2" id="KW-1185">Reference proteome</keyword>
<dbReference type="Proteomes" id="UP000601990">
    <property type="component" value="Unassembled WGS sequence"/>
</dbReference>
<dbReference type="InterPro" id="IPR036086">
    <property type="entry name" value="ParB/Sulfiredoxin_sf"/>
</dbReference>
<name>A0ABX1N8B4_9RHOO</name>
<protein>
    <recommendedName>
        <fullName evidence="3">ParB/Sulfiredoxin domain-containing protein</fullName>
    </recommendedName>
</protein>
<organism evidence="1 2">
    <name type="scientific">Aromatoleum buckelii</name>
    <dbReference type="NCBI Taxonomy" id="200254"/>
    <lineage>
        <taxon>Bacteria</taxon>
        <taxon>Pseudomonadati</taxon>
        <taxon>Pseudomonadota</taxon>
        <taxon>Betaproteobacteria</taxon>
        <taxon>Rhodocyclales</taxon>
        <taxon>Rhodocyclaceae</taxon>
        <taxon>Aromatoleum</taxon>
    </lineage>
</organism>
<gene>
    <name evidence="1" type="ORF">GO608_19530</name>
</gene>
<dbReference type="EMBL" id="WTVH01000103">
    <property type="protein sequence ID" value="NMF95479.1"/>
    <property type="molecule type" value="Genomic_DNA"/>
</dbReference>
<evidence type="ECO:0008006" key="3">
    <source>
        <dbReference type="Google" id="ProtNLM"/>
    </source>
</evidence>
<accession>A0ABX1N8B4</accession>
<evidence type="ECO:0000313" key="2">
    <source>
        <dbReference type="Proteomes" id="UP000601990"/>
    </source>
</evidence>
<reference evidence="1" key="1">
    <citation type="submission" date="2019-12" db="EMBL/GenBank/DDBJ databases">
        <title>Comparative genomics gives insights into the taxonomy of the Azoarcus-Aromatoleum group and reveals separate origins of nif in the plant-associated Azoarcus and non-plant-associated Aromatoleum sub-groups.</title>
        <authorList>
            <person name="Lafos M."/>
            <person name="Maluk M."/>
            <person name="Batista M."/>
            <person name="Junghare M."/>
            <person name="Carmona M."/>
            <person name="Faoro H."/>
            <person name="Cruz L.M."/>
            <person name="Battistoni F."/>
            <person name="De Souza E."/>
            <person name="Pedrosa F."/>
            <person name="Chen W.-M."/>
            <person name="Poole P.S."/>
            <person name="Dixon R.A."/>
            <person name="James E.K."/>
        </authorList>
    </citation>
    <scope>NUCLEOTIDE SEQUENCE</scope>
    <source>
        <strain evidence="1">U120</strain>
    </source>
</reference>
<proteinExistence type="predicted"/>